<sequence>MRYFIQKNFQNELILRKDFLYEVLALWTIPHEYNCDFIVLNSIPLDYLDVCFILGHNYTVKNFINQNNIYEKHIVAITCDGSANFGDLKLKDKILYLPHQESNNLAPLLKGKLYGFNFDLTESEILLYNIPKSLPLSKKLELCFSKY</sequence>
<dbReference type="AlphaFoldDB" id="Q0SUZ3"/>
<gene>
    <name evidence="1" type="ordered locus">CPR_0731</name>
</gene>
<dbReference type="EMBL" id="CP000312">
    <property type="protein sequence ID" value="ABG85873.1"/>
    <property type="molecule type" value="Genomic_DNA"/>
</dbReference>
<dbReference type="KEGG" id="cpr:CPR_0731"/>
<dbReference type="BioCyc" id="CPER289380:GI76-751-MONOMER"/>
<evidence type="ECO:0000313" key="1">
    <source>
        <dbReference type="EMBL" id="ABG85873.1"/>
    </source>
</evidence>
<organism evidence="1 2">
    <name type="scientific">Clostridium perfringens (strain SM101 / Type A)</name>
    <dbReference type="NCBI Taxonomy" id="289380"/>
    <lineage>
        <taxon>Bacteria</taxon>
        <taxon>Bacillati</taxon>
        <taxon>Bacillota</taxon>
        <taxon>Clostridia</taxon>
        <taxon>Eubacteriales</taxon>
        <taxon>Clostridiaceae</taxon>
        <taxon>Clostridium</taxon>
    </lineage>
</organism>
<proteinExistence type="predicted"/>
<accession>Q0SUZ3</accession>
<name>Q0SUZ3_CLOPS</name>
<reference evidence="1 2" key="1">
    <citation type="journal article" date="2006" name="Genome Res.">
        <title>Skewed genomic variability in strains of the toxigenic bacterial pathogen, Clostridium perfringens.</title>
        <authorList>
            <person name="Myers G.S."/>
            <person name="Rasko D.A."/>
            <person name="Cheung J.K."/>
            <person name="Ravel J."/>
            <person name="Seshadri R."/>
            <person name="Deboy R.T."/>
            <person name="Ren Q."/>
            <person name="Varga J."/>
            <person name="Awad M.M."/>
            <person name="Brinkac L.M."/>
            <person name="Daugherty S.C."/>
            <person name="Haft D.H."/>
            <person name="Dodson R.J."/>
            <person name="Madupu R."/>
            <person name="Nelson W.C."/>
            <person name="Rosovitz M.J."/>
            <person name="Sullivan S.A."/>
            <person name="Khouri H."/>
            <person name="Dimitrov G.I."/>
            <person name="Watkins K.L."/>
            <person name="Mulligan S."/>
            <person name="Benton J."/>
            <person name="Radune D."/>
            <person name="Fisher D.J."/>
            <person name="Atkins H.S."/>
            <person name="Hiscox T."/>
            <person name="Jost B.H."/>
            <person name="Billington S.J."/>
            <person name="Songer J.G."/>
            <person name="McClane B.A."/>
            <person name="Titball R.W."/>
            <person name="Rood J.I."/>
            <person name="Melville S.B."/>
            <person name="Paulsen I.T."/>
        </authorList>
    </citation>
    <scope>NUCLEOTIDE SEQUENCE [LARGE SCALE GENOMIC DNA]</scope>
    <source>
        <strain evidence="2">SM101 / Type A</strain>
    </source>
</reference>
<evidence type="ECO:0000313" key="2">
    <source>
        <dbReference type="Proteomes" id="UP000001824"/>
    </source>
</evidence>
<protein>
    <submittedName>
        <fullName evidence="1">Uncharacterized protein</fullName>
    </submittedName>
</protein>
<dbReference type="Proteomes" id="UP000001824">
    <property type="component" value="Chromosome"/>
</dbReference>